<accession>A0A0F9ER49</accession>
<sequence>LGKVTRLSDKILARAGVIFGVILLALTLLFAGGWVADRVLELLDRLANQVVFKIPPEQETEREEFVRDGEPLVASSFTDLFSGDGWLNKNSTTLYQNRVTTVFTFPPEFEWQKIESTELPYGIDRFVERREDGSDARCLNNSCLVQKELNLSLDAYNVALPKSVRVESLVDVSIGALDTVWLIGTVEQKDNTFIGRAFYFNGRQFEEIFEEDAPFRSKYEGKIGFGGSDENFLVVYGAYEGMAYHIRKGKEPVDISRFFGIRVMRRGFQPVVVKSGSGEDTAWYVFSMTENNPKFIKLFQNGTDEIVGVFDLTKSLFITPVKSASFYLNKNVNTLNAKIMTLSSEEEFWEFTDKGFDKSETFEIVSVNINNYSAEVRRAAISGHDFSDRGTRVEFYLSNNGEDWFQVELGEMFEFPQKDGRQLLWRAEFIPNGGPHTSPFLDSIRLDYWVRFL</sequence>
<protein>
    <submittedName>
        <fullName evidence="2">Uncharacterized protein</fullName>
    </submittedName>
</protein>
<feature type="transmembrane region" description="Helical" evidence="1">
    <location>
        <begin position="12"/>
        <end position="36"/>
    </location>
</feature>
<gene>
    <name evidence="2" type="ORF">LCGC14_2044050</name>
</gene>
<dbReference type="EMBL" id="LAZR01024017">
    <property type="protein sequence ID" value="KKL76524.1"/>
    <property type="molecule type" value="Genomic_DNA"/>
</dbReference>
<keyword evidence="1" id="KW-0812">Transmembrane</keyword>
<proteinExistence type="predicted"/>
<evidence type="ECO:0000313" key="2">
    <source>
        <dbReference type="EMBL" id="KKL76524.1"/>
    </source>
</evidence>
<feature type="non-terminal residue" evidence="2">
    <location>
        <position position="1"/>
    </location>
</feature>
<dbReference type="AlphaFoldDB" id="A0A0F9ER49"/>
<keyword evidence="1" id="KW-1133">Transmembrane helix</keyword>
<evidence type="ECO:0000256" key="1">
    <source>
        <dbReference type="SAM" id="Phobius"/>
    </source>
</evidence>
<keyword evidence="1" id="KW-0472">Membrane</keyword>
<organism evidence="2">
    <name type="scientific">marine sediment metagenome</name>
    <dbReference type="NCBI Taxonomy" id="412755"/>
    <lineage>
        <taxon>unclassified sequences</taxon>
        <taxon>metagenomes</taxon>
        <taxon>ecological metagenomes</taxon>
    </lineage>
</organism>
<comment type="caution">
    <text evidence="2">The sequence shown here is derived from an EMBL/GenBank/DDBJ whole genome shotgun (WGS) entry which is preliminary data.</text>
</comment>
<name>A0A0F9ER49_9ZZZZ</name>
<reference evidence="2" key="1">
    <citation type="journal article" date="2015" name="Nature">
        <title>Complex archaea that bridge the gap between prokaryotes and eukaryotes.</title>
        <authorList>
            <person name="Spang A."/>
            <person name="Saw J.H."/>
            <person name="Jorgensen S.L."/>
            <person name="Zaremba-Niedzwiedzka K."/>
            <person name="Martijn J."/>
            <person name="Lind A.E."/>
            <person name="van Eijk R."/>
            <person name="Schleper C."/>
            <person name="Guy L."/>
            <person name="Ettema T.J."/>
        </authorList>
    </citation>
    <scope>NUCLEOTIDE SEQUENCE</scope>
</reference>